<dbReference type="InterPro" id="IPR004136">
    <property type="entry name" value="NMO"/>
</dbReference>
<comment type="similarity">
    <text evidence="2">Belongs to the nitronate monooxygenase family. NMO class I subfamily.</text>
</comment>
<dbReference type="EMBL" id="BJNW01000013">
    <property type="protein sequence ID" value="GEC99447.1"/>
    <property type="molecule type" value="Genomic_DNA"/>
</dbReference>
<gene>
    <name evidence="10" type="ORF">KVA01_16020</name>
</gene>
<dbReference type="Pfam" id="PF03060">
    <property type="entry name" value="NMO"/>
    <property type="match status" value="1"/>
</dbReference>
<keyword evidence="5" id="KW-0288">FMN</keyword>
<evidence type="ECO:0000256" key="8">
    <source>
        <dbReference type="ARBA" id="ARBA00031155"/>
    </source>
</evidence>
<dbReference type="PANTHER" id="PTHR42747:SF3">
    <property type="entry name" value="NITRONATE MONOOXYGENASE-RELATED"/>
    <property type="match status" value="1"/>
</dbReference>
<evidence type="ECO:0000313" key="10">
    <source>
        <dbReference type="EMBL" id="GEC99447.1"/>
    </source>
</evidence>
<evidence type="ECO:0000256" key="9">
    <source>
        <dbReference type="ARBA" id="ARBA00049401"/>
    </source>
</evidence>
<keyword evidence="3" id="KW-0216">Detoxification</keyword>
<organism evidence="10 11">
    <name type="scientific">Kocuria varians</name>
    <name type="common">Micrococcus varians</name>
    <dbReference type="NCBI Taxonomy" id="1272"/>
    <lineage>
        <taxon>Bacteria</taxon>
        <taxon>Bacillati</taxon>
        <taxon>Actinomycetota</taxon>
        <taxon>Actinomycetes</taxon>
        <taxon>Micrococcales</taxon>
        <taxon>Micrococcaceae</taxon>
        <taxon>Kocuria</taxon>
    </lineage>
</organism>
<dbReference type="PROSITE" id="PS00912">
    <property type="entry name" value="DHODEHASE_2"/>
    <property type="match status" value="1"/>
</dbReference>
<dbReference type="GO" id="GO:0018580">
    <property type="term" value="F:nitronate monooxygenase activity"/>
    <property type="evidence" value="ECO:0007669"/>
    <property type="project" value="InterPro"/>
</dbReference>
<dbReference type="Gene3D" id="3.20.20.70">
    <property type="entry name" value="Aldolase class I"/>
    <property type="match status" value="1"/>
</dbReference>
<evidence type="ECO:0000256" key="6">
    <source>
        <dbReference type="ARBA" id="ARBA00023002"/>
    </source>
</evidence>
<comment type="caution">
    <text evidence="10">The sequence shown here is derived from an EMBL/GenBank/DDBJ whole genome shotgun (WGS) entry which is preliminary data.</text>
</comment>
<dbReference type="GO" id="GO:0016627">
    <property type="term" value="F:oxidoreductase activity, acting on the CH-CH group of donors"/>
    <property type="evidence" value="ECO:0007669"/>
    <property type="project" value="InterPro"/>
</dbReference>
<dbReference type="RefSeq" id="WP_068469723.1">
    <property type="nucleotide sequence ID" value="NZ_BJNW01000013.1"/>
</dbReference>
<evidence type="ECO:0000256" key="1">
    <source>
        <dbReference type="ARBA" id="ARBA00001917"/>
    </source>
</evidence>
<dbReference type="InterPro" id="IPR013785">
    <property type="entry name" value="Aldolase_TIM"/>
</dbReference>
<evidence type="ECO:0000256" key="7">
    <source>
        <dbReference type="ARBA" id="ARBA00023033"/>
    </source>
</evidence>
<evidence type="ECO:0000256" key="2">
    <source>
        <dbReference type="ARBA" id="ARBA00009881"/>
    </source>
</evidence>
<proteinExistence type="inferred from homology"/>
<name>A0A4Y4D820_KOCVA</name>
<reference evidence="10 11" key="1">
    <citation type="submission" date="2019-06" db="EMBL/GenBank/DDBJ databases">
        <title>Whole genome shotgun sequence of Kocuria varians NBRC 15358.</title>
        <authorList>
            <person name="Hosoyama A."/>
            <person name="Uohara A."/>
            <person name="Ohji S."/>
            <person name="Ichikawa N."/>
        </authorList>
    </citation>
    <scope>NUCLEOTIDE SEQUENCE [LARGE SCALE GENOMIC DNA]</scope>
    <source>
        <strain evidence="10 11">NBRC 15358</strain>
    </source>
</reference>
<dbReference type="GO" id="GO:0006207">
    <property type="term" value="P:'de novo' pyrimidine nucleobase biosynthetic process"/>
    <property type="evidence" value="ECO:0007669"/>
    <property type="project" value="InterPro"/>
</dbReference>
<protein>
    <recommendedName>
        <fullName evidence="8">Propionate 3-nitronate monooxygenase</fullName>
    </recommendedName>
</protein>
<keyword evidence="4" id="KW-0285">Flavoprotein</keyword>
<evidence type="ECO:0000313" key="11">
    <source>
        <dbReference type="Proteomes" id="UP000315730"/>
    </source>
</evidence>
<sequence length="337" mass="34829">MSNPLSALQVPVVQAPMAGGPSTAALAVAVARAGGLGMLAAGYKTTEAMAAEIRKVAERTDRFGVNLFTPEQDPSDPAQLDAFADALAPLAAELGVPAPRPGEYTDDHYAAKLDHLVAQPVPAVSFTFGLPSVDDVARLRSVGTAVILNATDEAEFTAALALDPDAVVVQGAEAGGHRATHGQAKTPQEISTADLVSSVREQTALPLIAAGGVSGRDDAADLLERGADAVQVGTLFLTAQEAGTKPAHRRALLGGEHEETVVTRVFSGRAARALRNRFTDRLAAAQVPGYPQVHYMTAPLRAASADDPEGLNLWAGTGFAGCRETTAANVVDLFRGL</sequence>
<accession>A0A4Y4D820</accession>
<comment type="cofactor">
    <cofactor evidence="1">
        <name>FMN</name>
        <dbReference type="ChEBI" id="CHEBI:58210"/>
    </cofactor>
</comment>
<keyword evidence="11" id="KW-1185">Reference proteome</keyword>
<dbReference type="SUPFAM" id="SSF51412">
    <property type="entry name" value="Inosine monophosphate dehydrogenase (IMPDH)"/>
    <property type="match status" value="1"/>
</dbReference>
<dbReference type="AlphaFoldDB" id="A0A4Y4D820"/>
<dbReference type="GO" id="GO:0009636">
    <property type="term" value="P:response to toxic substance"/>
    <property type="evidence" value="ECO:0007669"/>
    <property type="project" value="UniProtKB-KW"/>
</dbReference>
<keyword evidence="6" id="KW-0560">Oxidoreductase</keyword>
<keyword evidence="7" id="KW-0503">Monooxygenase</keyword>
<dbReference type="STRING" id="1272.GCA_900014985_01726"/>
<comment type="catalytic activity">
    <reaction evidence="9">
        <text>3 propionate 3-nitronate + 3 O2 + H2O = 3 3-oxopropanoate + 2 nitrate + nitrite + H2O2 + 3 H(+)</text>
        <dbReference type="Rhea" id="RHEA:57332"/>
        <dbReference type="ChEBI" id="CHEBI:15377"/>
        <dbReference type="ChEBI" id="CHEBI:15378"/>
        <dbReference type="ChEBI" id="CHEBI:15379"/>
        <dbReference type="ChEBI" id="CHEBI:16240"/>
        <dbReference type="ChEBI" id="CHEBI:16301"/>
        <dbReference type="ChEBI" id="CHEBI:17632"/>
        <dbReference type="ChEBI" id="CHEBI:33190"/>
        <dbReference type="ChEBI" id="CHEBI:136067"/>
    </reaction>
</comment>
<dbReference type="Proteomes" id="UP000315730">
    <property type="component" value="Unassembled WGS sequence"/>
</dbReference>
<evidence type="ECO:0000256" key="5">
    <source>
        <dbReference type="ARBA" id="ARBA00022643"/>
    </source>
</evidence>
<dbReference type="InterPro" id="IPR001295">
    <property type="entry name" value="Dihydroorotate_DH_CS"/>
</dbReference>
<evidence type="ECO:0000256" key="3">
    <source>
        <dbReference type="ARBA" id="ARBA00022575"/>
    </source>
</evidence>
<evidence type="ECO:0000256" key="4">
    <source>
        <dbReference type="ARBA" id="ARBA00022630"/>
    </source>
</evidence>
<dbReference type="CDD" id="cd04730">
    <property type="entry name" value="NPD_like"/>
    <property type="match status" value="1"/>
</dbReference>
<dbReference type="PANTHER" id="PTHR42747">
    <property type="entry name" value="NITRONATE MONOOXYGENASE-RELATED"/>
    <property type="match status" value="1"/>
</dbReference>
<dbReference type="OrthoDB" id="9778912at2"/>